<accession>A0A314XWW2</accession>
<organism evidence="2 3">
    <name type="scientific">Prunus yedoensis var. nudiflora</name>
    <dbReference type="NCBI Taxonomy" id="2094558"/>
    <lineage>
        <taxon>Eukaryota</taxon>
        <taxon>Viridiplantae</taxon>
        <taxon>Streptophyta</taxon>
        <taxon>Embryophyta</taxon>
        <taxon>Tracheophyta</taxon>
        <taxon>Spermatophyta</taxon>
        <taxon>Magnoliopsida</taxon>
        <taxon>eudicotyledons</taxon>
        <taxon>Gunneridae</taxon>
        <taxon>Pentapetalae</taxon>
        <taxon>rosids</taxon>
        <taxon>fabids</taxon>
        <taxon>Rosales</taxon>
        <taxon>Rosaceae</taxon>
        <taxon>Amygdaloideae</taxon>
        <taxon>Amygdaleae</taxon>
        <taxon>Prunus</taxon>
    </lineage>
</organism>
<comment type="caution">
    <text evidence="2">The sequence shown here is derived from an EMBL/GenBank/DDBJ whole genome shotgun (WGS) entry which is preliminary data.</text>
</comment>
<evidence type="ECO:0000313" key="2">
    <source>
        <dbReference type="EMBL" id="PQP98921.1"/>
    </source>
</evidence>
<keyword evidence="1" id="KW-0732">Signal</keyword>
<proteinExistence type="predicted"/>
<dbReference type="AlphaFoldDB" id="A0A314XWW2"/>
<feature type="chain" id="PRO_5016411776" description="Secreted protein" evidence="1">
    <location>
        <begin position="17"/>
        <end position="127"/>
    </location>
</feature>
<feature type="signal peptide" evidence="1">
    <location>
        <begin position="1"/>
        <end position="16"/>
    </location>
</feature>
<dbReference type="STRING" id="2094558.A0A314XWW2"/>
<protein>
    <recommendedName>
        <fullName evidence="4">Secreted protein</fullName>
    </recommendedName>
</protein>
<evidence type="ECO:0000256" key="1">
    <source>
        <dbReference type="SAM" id="SignalP"/>
    </source>
</evidence>
<dbReference type="EMBL" id="PJQY01001856">
    <property type="protein sequence ID" value="PQP98921.1"/>
    <property type="molecule type" value="Genomic_DNA"/>
</dbReference>
<keyword evidence="3" id="KW-1185">Reference proteome</keyword>
<dbReference type="PANTHER" id="PTHR35313">
    <property type="entry name" value="NO EXINE FORMATION 1"/>
    <property type="match status" value="1"/>
</dbReference>
<dbReference type="PANTHER" id="PTHR35313:SF1">
    <property type="entry name" value="NO EXINE FORMATION 1"/>
    <property type="match status" value="1"/>
</dbReference>
<dbReference type="Proteomes" id="UP000250321">
    <property type="component" value="Unassembled WGS sequence"/>
</dbReference>
<gene>
    <name evidence="2" type="ORF">Pyn_12513</name>
</gene>
<sequence length="127" mass="13897">MCFAICLILNVNLTGGSNRAIFFLAPILLLLNQDADFVAGFGGQAKVFPCCNSDNGLPSPDCPLWHMGRHLAWQRGLGLGNWWSGLVLCCQEFGPPRSYIPQPYPFQQVCVDLHKADGLNAIDNHAP</sequence>
<evidence type="ECO:0000313" key="3">
    <source>
        <dbReference type="Proteomes" id="UP000250321"/>
    </source>
</evidence>
<evidence type="ECO:0008006" key="4">
    <source>
        <dbReference type="Google" id="ProtNLM"/>
    </source>
</evidence>
<name>A0A314XWW2_PRUYE</name>
<dbReference type="OrthoDB" id="1729028at2759"/>
<reference evidence="2 3" key="1">
    <citation type="submission" date="2018-02" db="EMBL/GenBank/DDBJ databases">
        <title>Draft genome of wild Prunus yedoensis var. nudiflora.</title>
        <authorList>
            <person name="Baek S."/>
            <person name="Kim J.-H."/>
            <person name="Choi K."/>
            <person name="Kim G.-B."/>
            <person name="Cho A."/>
            <person name="Jang H."/>
            <person name="Shin C.-H."/>
            <person name="Yu H.-J."/>
            <person name="Mun J.-H."/>
        </authorList>
    </citation>
    <scope>NUCLEOTIDE SEQUENCE [LARGE SCALE GENOMIC DNA]</scope>
    <source>
        <strain evidence="3">cv. Jeju island</strain>
        <tissue evidence="2">Leaf</tissue>
    </source>
</reference>